<proteinExistence type="predicted"/>
<accession>A0A0A9AKY4</accession>
<name>A0A0A9AKY4_ARUDO</name>
<sequence length="33" mass="3665">MTTTYGHCSSFVSYVFIPLACTVGRRCLFGMDT</sequence>
<reference evidence="1" key="2">
    <citation type="journal article" date="2015" name="Data Brief">
        <title>Shoot transcriptome of the giant reed, Arundo donax.</title>
        <authorList>
            <person name="Barrero R.A."/>
            <person name="Guerrero F.D."/>
            <person name="Moolhuijzen P."/>
            <person name="Goolsby J.A."/>
            <person name="Tidwell J."/>
            <person name="Bellgard S.E."/>
            <person name="Bellgard M.I."/>
        </authorList>
    </citation>
    <scope>NUCLEOTIDE SEQUENCE</scope>
    <source>
        <tissue evidence="1">Shoot tissue taken approximately 20 cm above the soil surface</tissue>
    </source>
</reference>
<dbReference type="EMBL" id="GBRH01248315">
    <property type="protein sequence ID" value="JAD49580.1"/>
    <property type="molecule type" value="Transcribed_RNA"/>
</dbReference>
<dbReference type="AlphaFoldDB" id="A0A0A9AKY4"/>
<reference evidence="1" key="1">
    <citation type="submission" date="2014-09" db="EMBL/GenBank/DDBJ databases">
        <authorList>
            <person name="Magalhaes I.L.F."/>
            <person name="Oliveira U."/>
            <person name="Santos F.R."/>
            <person name="Vidigal T.H.D.A."/>
            <person name="Brescovit A.D."/>
            <person name="Santos A.J."/>
        </authorList>
    </citation>
    <scope>NUCLEOTIDE SEQUENCE</scope>
    <source>
        <tissue evidence="1">Shoot tissue taken approximately 20 cm above the soil surface</tissue>
    </source>
</reference>
<evidence type="ECO:0000313" key="1">
    <source>
        <dbReference type="EMBL" id="JAD49580.1"/>
    </source>
</evidence>
<protein>
    <submittedName>
        <fullName evidence="1">Uncharacterized protein</fullName>
    </submittedName>
</protein>
<organism evidence="1">
    <name type="scientific">Arundo donax</name>
    <name type="common">Giant reed</name>
    <name type="synonym">Donax arundinaceus</name>
    <dbReference type="NCBI Taxonomy" id="35708"/>
    <lineage>
        <taxon>Eukaryota</taxon>
        <taxon>Viridiplantae</taxon>
        <taxon>Streptophyta</taxon>
        <taxon>Embryophyta</taxon>
        <taxon>Tracheophyta</taxon>
        <taxon>Spermatophyta</taxon>
        <taxon>Magnoliopsida</taxon>
        <taxon>Liliopsida</taxon>
        <taxon>Poales</taxon>
        <taxon>Poaceae</taxon>
        <taxon>PACMAD clade</taxon>
        <taxon>Arundinoideae</taxon>
        <taxon>Arundineae</taxon>
        <taxon>Arundo</taxon>
    </lineage>
</organism>